<keyword evidence="3" id="KW-1185">Reference proteome</keyword>
<evidence type="ECO:0000256" key="1">
    <source>
        <dbReference type="PIRSR" id="PIRSR605019-1"/>
    </source>
</evidence>
<evidence type="ECO:0000313" key="3">
    <source>
        <dbReference type="Proteomes" id="UP000306236"/>
    </source>
</evidence>
<protein>
    <submittedName>
        <fullName evidence="2">DNA-3-methyladenine glycosylase I</fullName>
    </submittedName>
</protein>
<dbReference type="InterPro" id="IPR011257">
    <property type="entry name" value="DNA_glycosylase"/>
</dbReference>
<feature type="binding site" evidence="1">
    <location>
        <position position="182"/>
    </location>
    <ligand>
        <name>Zn(2+)</name>
        <dbReference type="ChEBI" id="CHEBI:29105"/>
    </ligand>
</feature>
<dbReference type="Pfam" id="PF03352">
    <property type="entry name" value="Adenine_glyco"/>
    <property type="match status" value="1"/>
</dbReference>
<gene>
    <name evidence="2" type="ORF">E8K88_09940</name>
</gene>
<dbReference type="PANTHER" id="PTHR30037:SF4">
    <property type="entry name" value="DNA-3-METHYLADENINE GLYCOSYLASE I"/>
    <property type="match status" value="1"/>
</dbReference>
<keyword evidence="1" id="KW-0479">Metal-binding</keyword>
<accession>A0A4S5BTH6</accession>
<dbReference type="AlphaFoldDB" id="A0A4S5BTH6"/>
<feature type="binding site" evidence="1">
    <location>
        <position position="16"/>
    </location>
    <ligand>
        <name>Zn(2+)</name>
        <dbReference type="ChEBI" id="CHEBI:29105"/>
    </ligand>
</feature>
<dbReference type="Proteomes" id="UP000306236">
    <property type="component" value="Unassembled WGS sequence"/>
</dbReference>
<dbReference type="PANTHER" id="PTHR30037">
    <property type="entry name" value="DNA-3-METHYLADENINE GLYCOSYLASE 1"/>
    <property type="match status" value="1"/>
</dbReference>
<sequence length="208" mass="22982">MTYTADPASSAPLQRCAWCESDAAMRDYHDHEWGFATLDDTALFEKLCLESFQSGLSWRTILNKRAGFRAAFADFDFAQIAQFTAADTERLLADAAIVRHRGKIEATLNNARRAQDIVAEYGSLAAFFWPFAPRTAKQDSTIPSVTAESTALSKALKQRGWAFFGPTTAYAFMQASGMVNDHAPHCHVHAQAEATRVQALAQQSWAAR</sequence>
<dbReference type="GO" id="GO:0008725">
    <property type="term" value="F:DNA-3-methyladenine glycosylase activity"/>
    <property type="evidence" value="ECO:0007669"/>
    <property type="project" value="InterPro"/>
</dbReference>
<dbReference type="GO" id="GO:0006284">
    <property type="term" value="P:base-excision repair"/>
    <property type="evidence" value="ECO:0007669"/>
    <property type="project" value="InterPro"/>
</dbReference>
<proteinExistence type="predicted"/>
<dbReference type="GO" id="GO:0046872">
    <property type="term" value="F:metal ion binding"/>
    <property type="evidence" value="ECO:0007669"/>
    <property type="project" value="UniProtKB-KW"/>
</dbReference>
<dbReference type="SUPFAM" id="SSF48150">
    <property type="entry name" value="DNA-glycosylase"/>
    <property type="match status" value="1"/>
</dbReference>
<name>A0A4S5BTH6_9BURK</name>
<dbReference type="Gene3D" id="1.10.340.30">
    <property type="entry name" value="Hypothetical protein, domain 2"/>
    <property type="match status" value="1"/>
</dbReference>
<reference evidence="2 3" key="1">
    <citation type="submission" date="2019-04" db="EMBL/GenBank/DDBJ databases">
        <title>Lampropedia sp YIM MLB12 draf genome.</title>
        <authorList>
            <person name="Wang Y.-X."/>
        </authorList>
    </citation>
    <scope>NUCLEOTIDE SEQUENCE [LARGE SCALE GENOMIC DNA]</scope>
    <source>
        <strain evidence="2 3">YIM MLB12</strain>
    </source>
</reference>
<comment type="caution">
    <text evidence="2">The sequence shown here is derived from an EMBL/GenBank/DDBJ whole genome shotgun (WGS) entry which is preliminary data.</text>
</comment>
<dbReference type="OrthoDB" id="9807664at2"/>
<feature type="binding site" evidence="1">
    <location>
        <position position="29"/>
    </location>
    <ligand>
        <name>Zn(2+)</name>
        <dbReference type="ChEBI" id="CHEBI:29105"/>
    </ligand>
</feature>
<organism evidence="2 3">
    <name type="scientific">Lampropedia aestuarii</name>
    <dbReference type="NCBI Taxonomy" id="2562762"/>
    <lineage>
        <taxon>Bacteria</taxon>
        <taxon>Pseudomonadati</taxon>
        <taxon>Pseudomonadota</taxon>
        <taxon>Betaproteobacteria</taxon>
        <taxon>Burkholderiales</taxon>
        <taxon>Comamonadaceae</taxon>
        <taxon>Lampropedia</taxon>
    </lineage>
</organism>
<evidence type="ECO:0000313" key="2">
    <source>
        <dbReference type="EMBL" id="THJ33238.1"/>
    </source>
</evidence>
<dbReference type="EMBL" id="SSWX01000011">
    <property type="protein sequence ID" value="THJ33238.1"/>
    <property type="molecule type" value="Genomic_DNA"/>
</dbReference>
<dbReference type="InterPro" id="IPR052891">
    <property type="entry name" value="DNA-3mA_glycosylase"/>
</dbReference>
<dbReference type="RefSeq" id="WP_136406513.1">
    <property type="nucleotide sequence ID" value="NZ_SSWX01000011.1"/>
</dbReference>
<dbReference type="InterPro" id="IPR005019">
    <property type="entry name" value="Adenine_glyco"/>
</dbReference>
<keyword evidence="1" id="KW-0862">Zinc</keyword>
<feature type="binding site" evidence="1">
    <location>
        <position position="186"/>
    </location>
    <ligand>
        <name>Zn(2+)</name>
        <dbReference type="ChEBI" id="CHEBI:29105"/>
    </ligand>
</feature>